<evidence type="ECO:0000256" key="2">
    <source>
        <dbReference type="PROSITE-ProRule" id="PRU00192"/>
    </source>
</evidence>
<dbReference type="PROSITE" id="PS50002">
    <property type="entry name" value="SH3"/>
    <property type="match status" value="1"/>
</dbReference>
<dbReference type="InterPro" id="IPR036028">
    <property type="entry name" value="SH3-like_dom_sf"/>
</dbReference>
<sequence length="97" mass="10958">MATFDRVAQNAKELTVSRGEYLEVLDDAKNWWECRNVHQRVGYVPHTILSVVPLDQADPRDTYINSFLLSLDLIHENCGSLNNGCVFSLLDGDCPAY</sequence>
<dbReference type="GO" id="GO:0007266">
    <property type="term" value="P:Rho protein signal transduction"/>
    <property type="evidence" value="ECO:0007669"/>
    <property type="project" value="TreeGrafter"/>
</dbReference>
<keyword evidence="5" id="KW-1185">Reference proteome</keyword>
<evidence type="ECO:0000259" key="3">
    <source>
        <dbReference type="PROSITE" id="PS50002"/>
    </source>
</evidence>
<dbReference type="InterPro" id="IPR001452">
    <property type="entry name" value="SH3_domain"/>
</dbReference>
<dbReference type="SUPFAM" id="SSF50044">
    <property type="entry name" value="SH3-domain"/>
    <property type="match status" value="1"/>
</dbReference>
<evidence type="ECO:0000313" key="5">
    <source>
        <dbReference type="Proteomes" id="UP000271889"/>
    </source>
</evidence>
<dbReference type="GO" id="GO:0035023">
    <property type="term" value="P:regulation of Rho protein signal transduction"/>
    <property type="evidence" value="ECO:0007669"/>
    <property type="project" value="TreeGrafter"/>
</dbReference>
<dbReference type="GO" id="GO:0003779">
    <property type="term" value="F:actin binding"/>
    <property type="evidence" value="ECO:0007669"/>
    <property type="project" value="TreeGrafter"/>
</dbReference>
<evidence type="ECO:0000313" key="4">
    <source>
        <dbReference type="EMBL" id="VDK61284.1"/>
    </source>
</evidence>
<reference evidence="4 5" key="1">
    <citation type="submission" date="2018-11" db="EMBL/GenBank/DDBJ databases">
        <authorList>
            <consortium name="Pathogen Informatics"/>
        </authorList>
    </citation>
    <scope>NUCLEOTIDE SEQUENCE [LARGE SCALE GENOMIC DNA]</scope>
</reference>
<evidence type="ECO:0000256" key="1">
    <source>
        <dbReference type="ARBA" id="ARBA00022443"/>
    </source>
</evidence>
<accession>A0A3P6T2J5</accession>
<dbReference type="PANTHER" id="PTHR12287">
    <property type="entry name" value="EPIDERMAL GROWTH FACTOR RECEPTOR KINASE SUBSTRATE EPS8-RELATED PROTEIN"/>
    <property type="match status" value="1"/>
</dbReference>
<gene>
    <name evidence="4" type="ORF">CGOC_LOCUS5259</name>
</gene>
<dbReference type="EMBL" id="UYRV01015682">
    <property type="protein sequence ID" value="VDK61284.1"/>
    <property type="molecule type" value="Genomic_DNA"/>
</dbReference>
<name>A0A3P6T2J5_CYLGO</name>
<dbReference type="Proteomes" id="UP000271889">
    <property type="component" value="Unassembled WGS sequence"/>
</dbReference>
<dbReference type="OrthoDB" id="4680325at2759"/>
<dbReference type="AlphaFoldDB" id="A0A3P6T2J5"/>
<keyword evidence="1 2" id="KW-0728">SH3 domain</keyword>
<feature type="domain" description="SH3" evidence="3">
    <location>
        <begin position="1"/>
        <end position="54"/>
    </location>
</feature>
<dbReference type="InterPro" id="IPR039801">
    <property type="entry name" value="EPS8-like"/>
</dbReference>
<dbReference type="PANTHER" id="PTHR12287:SF23">
    <property type="entry name" value="AROUSER, ISOFORM A-RELATED"/>
    <property type="match status" value="1"/>
</dbReference>
<dbReference type="SMART" id="SM00326">
    <property type="entry name" value="SH3"/>
    <property type="match status" value="1"/>
</dbReference>
<dbReference type="Gene3D" id="2.30.30.40">
    <property type="entry name" value="SH3 Domains"/>
    <property type="match status" value="1"/>
</dbReference>
<protein>
    <recommendedName>
        <fullName evidence="3">SH3 domain-containing protein</fullName>
    </recommendedName>
</protein>
<dbReference type="Pfam" id="PF07653">
    <property type="entry name" value="SH3_2"/>
    <property type="match status" value="1"/>
</dbReference>
<proteinExistence type="predicted"/>
<organism evidence="4 5">
    <name type="scientific">Cylicostephanus goldi</name>
    <name type="common">Nematode worm</name>
    <dbReference type="NCBI Taxonomy" id="71465"/>
    <lineage>
        <taxon>Eukaryota</taxon>
        <taxon>Metazoa</taxon>
        <taxon>Ecdysozoa</taxon>
        <taxon>Nematoda</taxon>
        <taxon>Chromadorea</taxon>
        <taxon>Rhabditida</taxon>
        <taxon>Rhabditina</taxon>
        <taxon>Rhabditomorpha</taxon>
        <taxon>Strongyloidea</taxon>
        <taxon>Strongylidae</taxon>
        <taxon>Cylicostephanus</taxon>
    </lineage>
</organism>
<dbReference type="GO" id="GO:0005886">
    <property type="term" value="C:plasma membrane"/>
    <property type="evidence" value="ECO:0007669"/>
    <property type="project" value="TreeGrafter"/>
</dbReference>